<comment type="caution">
    <text evidence="1">The sequence shown here is derived from an EMBL/GenBank/DDBJ whole genome shotgun (WGS) entry which is preliminary data.</text>
</comment>
<name>A0A839K426_9FIRM</name>
<sequence>MLNTFRRKTVGSYKDRLINKPEAFLRETFEARMHEYGFKNMERMEKFLWDLELFLQIQENFKERIVLKGGAATQFYLPIEAQRTSIDIDMIFNGSKEEIDYVLETIVSQFNENGGVFSWKEYKPRNPKTSFPLYTYYVEVPSVLTPKELRSDEKHNSTQEVKVEFIMQRGPIEYKLVNGSNIFAVNSESEYQILSLNHLFADKLTTLGPNTIGVQNDRLDEQIKQFYDIWMLSHLHFIELDINEVRNKYLERAQQECESRNIKFDIDEIRADVRIQMLRYKRADSGNDLVLKKAINDFNSLYLNAKVDFNIQVVACGAALVELMYEIILDENDWNIVDTAIEIERLLQFDGLEGKERGAKIKAIKQTIQERFGSYSCIDVKELKGKRPVRIFWAIVNKDNIDEIRKSIEEA</sequence>
<keyword evidence="2" id="KW-1185">Reference proteome</keyword>
<dbReference type="InterPro" id="IPR014942">
    <property type="entry name" value="AbiEii"/>
</dbReference>
<organism evidence="1 2">
    <name type="scientific">Variimorphobacter saccharofermentans</name>
    <dbReference type="NCBI Taxonomy" id="2755051"/>
    <lineage>
        <taxon>Bacteria</taxon>
        <taxon>Bacillati</taxon>
        <taxon>Bacillota</taxon>
        <taxon>Clostridia</taxon>
        <taxon>Lachnospirales</taxon>
        <taxon>Lachnospiraceae</taxon>
        <taxon>Variimorphobacter</taxon>
    </lineage>
</organism>
<dbReference type="EMBL" id="JACEGA010000001">
    <property type="protein sequence ID" value="MBB2184653.1"/>
    <property type="molecule type" value="Genomic_DNA"/>
</dbReference>
<dbReference type="Pfam" id="PF08843">
    <property type="entry name" value="AbiEii"/>
    <property type="match status" value="1"/>
</dbReference>
<keyword evidence="1" id="KW-0808">Transferase</keyword>
<protein>
    <submittedName>
        <fullName evidence="1">Nucleotidyl transferase AbiEii/AbiGii toxin family protein</fullName>
    </submittedName>
</protein>
<reference evidence="1 2" key="1">
    <citation type="submission" date="2020-07" db="EMBL/GenBank/DDBJ databases">
        <title>Characterization and genome sequencing of isolate MD1, a novel member within the family Lachnospiraceae.</title>
        <authorList>
            <person name="Rettenmaier R."/>
            <person name="Di Bello L."/>
            <person name="Zinser C."/>
            <person name="Scheitz K."/>
            <person name="Liebl W."/>
            <person name="Zverlov V."/>
        </authorList>
    </citation>
    <scope>NUCLEOTIDE SEQUENCE [LARGE SCALE GENOMIC DNA]</scope>
    <source>
        <strain evidence="1 2">MD1</strain>
    </source>
</reference>
<accession>A0A839K426</accession>
<proteinExistence type="predicted"/>
<dbReference type="GO" id="GO:0016740">
    <property type="term" value="F:transferase activity"/>
    <property type="evidence" value="ECO:0007669"/>
    <property type="project" value="UniProtKB-KW"/>
</dbReference>
<dbReference type="Proteomes" id="UP000574276">
    <property type="component" value="Unassembled WGS sequence"/>
</dbReference>
<evidence type="ECO:0000313" key="2">
    <source>
        <dbReference type="Proteomes" id="UP000574276"/>
    </source>
</evidence>
<dbReference type="RefSeq" id="WP_228354216.1">
    <property type="nucleotide sequence ID" value="NZ_JACEGA010000001.1"/>
</dbReference>
<gene>
    <name evidence="1" type="ORF">H0486_17440</name>
</gene>
<evidence type="ECO:0000313" key="1">
    <source>
        <dbReference type="EMBL" id="MBB2184653.1"/>
    </source>
</evidence>
<dbReference type="AlphaFoldDB" id="A0A839K426"/>